<protein>
    <recommendedName>
        <fullName evidence="7">Peptidase S1 domain-containing protein</fullName>
    </recommendedName>
</protein>
<dbReference type="InterPro" id="IPR050430">
    <property type="entry name" value="Peptidase_S1"/>
</dbReference>
<dbReference type="GO" id="GO:0004252">
    <property type="term" value="F:serine-type endopeptidase activity"/>
    <property type="evidence" value="ECO:0007669"/>
    <property type="project" value="InterPro"/>
</dbReference>
<gene>
    <name evidence="8" type="ORF">CEUTPL_LOCUS9933</name>
</gene>
<dbReference type="CDD" id="cd00190">
    <property type="entry name" value="Tryp_SPc"/>
    <property type="match status" value="1"/>
</dbReference>
<keyword evidence="2" id="KW-0645">Protease</keyword>
<sequence length="303" mass="34509">MKFRLTLILTFLKCICCFPLDDQDKLSNNSTNINYMIQHIANGIKISPDDYSFMVIVLRRRLQISWKRVCGGTLIRSRWVLTSANCVDEEYSYFSILASSNSSHMRPLMVYVKQVILHPEYRNHNYLNNIALLKLERKLSRQTYDVDYVKLPRAKNGRGIDLDLPCKEGLVMGWGKTAADEYPETSELICANVPLIPFLYCLKLYNSYYYITTVDKDQYLLCTLSPKGSGPCRVDNGGPLMCNNVQVGIFSWGFGCGKKSNPSLYVPVDQYLEFIYSVAGSRASRNGNVVNVIVVLPLLYHCI</sequence>
<evidence type="ECO:0000256" key="6">
    <source>
        <dbReference type="SAM" id="SignalP"/>
    </source>
</evidence>
<feature type="signal peptide" evidence="6">
    <location>
        <begin position="1"/>
        <end position="17"/>
    </location>
</feature>
<evidence type="ECO:0000259" key="7">
    <source>
        <dbReference type="PROSITE" id="PS50240"/>
    </source>
</evidence>
<proteinExistence type="inferred from homology"/>
<organism evidence="8 9">
    <name type="scientific">Ceutorhynchus assimilis</name>
    <name type="common">cabbage seed weevil</name>
    <dbReference type="NCBI Taxonomy" id="467358"/>
    <lineage>
        <taxon>Eukaryota</taxon>
        <taxon>Metazoa</taxon>
        <taxon>Ecdysozoa</taxon>
        <taxon>Arthropoda</taxon>
        <taxon>Hexapoda</taxon>
        <taxon>Insecta</taxon>
        <taxon>Pterygota</taxon>
        <taxon>Neoptera</taxon>
        <taxon>Endopterygota</taxon>
        <taxon>Coleoptera</taxon>
        <taxon>Polyphaga</taxon>
        <taxon>Cucujiformia</taxon>
        <taxon>Curculionidae</taxon>
        <taxon>Ceutorhynchinae</taxon>
        <taxon>Ceutorhynchus</taxon>
    </lineage>
</organism>
<dbReference type="InterPro" id="IPR001254">
    <property type="entry name" value="Trypsin_dom"/>
</dbReference>
<dbReference type="Pfam" id="PF00089">
    <property type="entry name" value="Trypsin"/>
    <property type="match status" value="1"/>
</dbReference>
<evidence type="ECO:0000313" key="8">
    <source>
        <dbReference type="EMBL" id="CAG9769423.1"/>
    </source>
</evidence>
<keyword evidence="9" id="KW-1185">Reference proteome</keyword>
<dbReference type="SUPFAM" id="SSF50494">
    <property type="entry name" value="Trypsin-like serine proteases"/>
    <property type="match status" value="1"/>
</dbReference>
<dbReference type="PROSITE" id="PS50240">
    <property type="entry name" value="TRYPSIN_DOM"/>
    <property type="match status" value="1"/>
</dbReference>
<keyword evidence="5" id="KW-1015">Disulfide bond</keyword>
<dbReference type="OrthoDB" id="6755574at2759"/>
<dbReference type="FunFam" id="2.40.10.10:FF:000068">
    <property type="entry name" value="transmembrane protease serine 2"/>
    <property type="match status" value="1"/>
</dbReference>
<reference evidence="8" key="1">
    <citation type="submission" date="2022-01" db="EMBL/GenBank/DDBJ databases">
        <authorList>
            <person name="King R."/>
        </authorList>
    </citation>
    <scope>NUCLEOTIDE SEQUENCE</scope>
</reference>
<evidence type="ECO:0000256" key="1">
    <source>
        <dbReference type="ARBA" id="ARBA00007664"/>
    </source>
</evidence>
<feature type="chain" id="PRO_5040184470" description="Peptidase S1 domain-containing protein" evidence="6">
    <location>
        <begin position="18"/>
        <end position="303"/>
    </location>
</feature>
<feature type="domain" description="Peptidase S1" evidence="7">
    <location>
        <begin position="40"/>
        <end position="280"/>
    </location>
</feature>
<keyword evidence="4" id="KW-0720">Serine protease</keyword>
<dbReference type="PANTHER" id="PTHR24276">
    <property type="entry name" value="POLYSERASE-RELATED"/>
    <property type="match status" value="1"/>
</dbReference>
<dbReference type="GO" id="GO:0006508">
    <property type="term" value="P:proteolysis"/>
    <property type="evidence" value="ECO:0007669"/>
    <property type="project" value="UniProtKB-KW"/>
</dbReference>
<dbReference type="InterPro" id="IPR001314">
    <property type="entry name" value="Peptidase_S1A"/>
</dbReference>
<accession>A0A9N9MVD9</accession>
<evidence type="ECO:0000256" key="5">
    <source>
        <dbReference type="ARBA" id="ARBA00023157"/>
    </source>
</evidence>
<dbReference type="InterPro" id="IPR043504">
    <property type="entry name" value="Peptidase_S1_PA_chymotrypsin"/>
</dbReference>
<dbReference type="EMBL" id="OU892281">
    <property type="protein sequence ID" value="CAG9769423.1"/>
    <property type="molecule type" value="Genomic_DNA"/>
</dbReference>
<evidence type="ECO:0000256" key="4">
    <source>
        <dbReference type="ARBA" id="ARBA00022825"/>
    </source>
</evidence>
<evidence type="ECO:0000256" key="3">
    <source>
        <dbReference type="ARBA" id="ARBA00022801"/>
    </source>
</evidence>
<dbReference type="AlphaFoldDB" id="A0A9N9MVD9"/>
<dbReference type="Proteomes" id="UP001152799">
    <property type="component" value="Chromosome 5"/>
</dbReference>
<name>A0A9N9MVD9_9CUCU</name>
<keyword evidence="3" id="KW-0378">Hydrolase</keyword>
<evidence type="ECO:0000313" key="9">
    <source>
        <dbReference type="Proteomes" id="UP001152799"/>
    </source>
</evidence>
<dbReference type="Gene3D" id="2.40.10.10">
    <property type="entry name" value="Trypsin-like serine proteases"/>
    <property type="match status" value="1"/>
</dbReference>
<dbReference type="SMART" id="SM00020">
    <property type="entry name" value="Tryp_SPc"/>
    <property type="match status" value="1"/>
</dbReference>
<dbReference type="PANTHER" id="PTHR24276:SF98">
    <property type="entry name" value="FI18310P1-RELATED"/>
    <property type="match status" value="1"/>
</dbReference>
<dbReference type="PRINTS" id="PR00722">
    <property type="entry name" value="CHYMOTRYPSIN"/>
</dbReference>
<comment type="similarity">
    <text evidence="1">Belongs to the peptidase S1 family.</text>
</comment>
<dbReference type="InterPro" id="IPR009003">
    <property type="entry name" value="Peptidase_S1_PA"/>
</dbReference>
<evidence type="ECO:0000256" key="2">
    <source>
        <dbReference type="ARBA" id="ARBA00022670"/>
    </source>
</evidence>
<keyword evidence="6" id="KW-0732">Signal</keyword>